<dbReference type="InterPro" id="IPR002052">
    <property type="entry name" value="DNA_methylase_N6_adenine_CS"/>
</dbReference>
<dbReference type="InterPro" id="IPR007848">
    <property type="entry name" value="Small_mtfrase_dom"/>
</dbReference>
<proteinExistence type="predicted"/>
<keyword evidence="4" id="KW-0949">S-adenosyl-L-methionine</keyword>
<comment type="catalytic activity">
    <reaction evidence="5">
        <text>L-glutaminyl-[peptide chain release factor] + S-adenosyl-L-methionine = N(5)-methyl-L-glutaminyl-[peptide chain release factor] + S-adenosyl-L-homocysteine + H(+)</text>
        <dbReference type="Rhea" id="RHEA:42896"/>
        <dbReference type="Rhea" id="RHEA-COMP:10271"/>
        <dbReference type="Rhea" id="RHEA-COMP:10272"/>
        <dbReference type="ChEBI" id="CHEBI:15378"/>
        <dbReference type="ChEBI" id="CHEBI:30011"/>
        <dbReference type="ChEBI" id="CHEBI:57856"/>
        <dbReference type="ChEBI" id="CHEBI:59789"/>
        <dbReference type="ChEBI" id="CHEBI:61891"/>
        <dbReference type="EC" id="2.1.1.297"/>
    </reaction>
</comment>
<reference evidence="8" key="2">
    <citation type="submission" date="2023-07" db="EMBL/GenBank/DDBJ databases">
        <authorList>
            <person name="Aydin F."/>
            <person name="Tarhane S."/>
            <person name="Saticioglu I.B."/>
            <person name="Karakaya E."/>
            <person name="Abay S."/>
            <person name="Guran O."/>
            <person name="Bozkurt E."/>
            <person name="Uzum N."/>
            <person name="Olgun K."/>
            <person name="Jablonski D."/>
        </authorList>
    </citation>
    <scope>NUCLEOTIDE SEQUENCE</scope>
    <source>
        <strain evidence="8">Faydin-H75</strain>
    </source>
</reference>
<evidence type="ECO:0000313" key="9">
    <source>
        <dbReference type="EMBL" id="MDP2538909.1"/>
    </source>
</evidence>
<dbReference type="GO" id="GO:0032259">
    <property type="term" value="P:methylation"/>
    <property type="evidence" value="ECO:0007669"/>
    <property type="project" value="UniProtKB-KW"/>
</dbReference>
<feature type="domain" description="Release factor glutamine methyltransferase N-terminal" evidence="7">
    <location>
        <begin position="5"/>
        <end position="77"/>
    </location>
</feature>
<dbReference type="GO" id="GO:0003676">
    <property type="term" value="F:nucleic acid binding"/>
    <property type="evidence" value="ECO:0007669"/>
    <property type="project" value="InterPro"/>
</dbReference>
<dbReference type="Proteomes" id="UP001177258">
    <property type="component" value="Unassembled WGS sequence"/>
</dbReference>
<evidence type="ECO:0000313" key="10">
    <source>
        <dbReference type="Proteomes" id="UP001177258"/>
    </source>
</evidence>
<dbReference type="RefSeq" id="WP_305516710.1">
    <property type="nucleotide sequence ID" value="NZ_JAUPEV010000003.1"/>
</dbReference>
<name>A0AA90SSI4_9HELI</name>
<comment type="caution">
    <text evidence="9">The sequence shown here is derived from an EMBL/GenBank/DDBJ whole genome shotgun (WGS) entry which is preliminary data.</text>
</comment>
<evidence type="ECO:0000259" key="7">
    <source>
        <dbReference type="Pfam" id="PF17827"/>
    </source>
</evidence>
<dbReference type="Pfam" id="PF17827">
    <property type="entry name" value="PrmC_N"/>
    <property type="match status" value="1"/>
</dbReference>
<dbReference type="InterPro" id="IPR029063">
    <property type="entry name" value="SAM-dependent_MTases_sf"/>
</dbReference>
<dbReference type="CDD" id="cd02440">
    <property type="entry name" value="AdoMet_MTases"/>
    <property type="match status" value="1"/>
</dbReference>
<evidence type="ECO:0000256" key="2">
    <source>
        <dbReference type="ARBA" id="ARBA00022603"/>
    </source>
</evidence>
<dbReference type="EMBL" id="JAUYZK010000004">
    <property type="protein sequence ID" value="MDP2538909.1"/>
    <property type="molecule type" value="Genomic_DNA"/>
</dbReference>
<dbReference type="PROSITE" id="PS00092">
    <property type="entry name" value="N6_MTASE"/>
    <property type="match status" value="1"/>
</dbReference>
<evidence type="ECO:0000313" key="8">
    <source>
        <dbReference type="EMBL" id="MDO7252866.1"/>
    </source>
</evidence>
<evidence type="ECO:0000313" key="11">
    <source>
        <dbReference type="Proteomes" id="UP001240777"/>
    </source>
</evidence>
<reference evidence="9 11" key="1">
    <citation type="submission" date="2023-07" db="EMBL/GenBank/DDBJ databases">
        <title>Unpublished Manusciprt.</title>
        <authorList>
            <person name="Aydin F."/>
            <person name="Tarhane S."/>
            <person name="Saticioglu I.B."/>
            <person name="Karakaya E."/>
            <person name="Abay S."/>
            <person name="Guran O."/>
            <person name="Bozkurt E."/>
            <person name="Uzum N."/>
            <person name="Olgun K."/>
            <person name="Jablonski D."/>
        </authorList>
    </citation>
    <scope>NUCLEOTIDE SEQUENCE</scope>
    <source>
        <strain evidence="11">faydin-H75</strain>
        <strain evidence="9">Faydin-H76</strain>
    </source>
</reference>
<evidence type="ECO:0000256" key="4">
    <source>
        <dbReference type="ARBA" id="ARBA00022691"/>
    </source>
</evidence>
<dbReference type="AlphaFoldDB" id="A0AA90SSI4"/>
<organism evidence="9 10">
    <name type="scientific">Helicobacter cappadocius</name>
    <dbReference type="NCBI Taxonomy" id="3063998"/>
    <lineage>
        <taxon>Bacteria</taxon>
        <taxon>Pseudomonadati</taxon>
        <taxon>Campylobacterota</taxon>
        <taxon>Epsilonproteobacteria</taxon>
        <taxon>Campylobacterales</taxon>
        <taxon>Helicobacteraceae</taxon>
        <taxon>Helicobacter</taxon>
    </lineage>
</organism>
<dbReference type="InterPro" id="IPR040758">
    <property type="entry name" value="PrmC_N"/>
</dbReference>
<reference evidence="8 10" key="3">
    <citation type="journal article" date="2024" name="Syst. Appl. Microbiol.">
        <title>Helicobacter cappadocius sp. nov., from lizards: The first psychrotrophic Helicobacter species.</title>
        <authorList>
            <person name="Aydin F."/>
            <person name="Tarhane S."/>
            <person name="Karakaya E."/>
            <person name="Abay S."/>
            <person name="Kayman T."/>
            <person name="Guran O."/>
            <person name="Bozkurt E."/>
            <person name="Uzum N."/>
            <person name="Avci A."/>
            <person name="Olgun K."/>
            <person name="Jablonski D."/>
            <person name="Guran C."/>
            <person name="Burcin Saticioglu I."/>
        </authorList>
    </citation>
    <scope>NUCLEOTIDE SEQUENCE [LARGE SCALE GENOMIC DNA]</scope>
    <source>
        <strain evidence="8">Faydin-H75</strain>
        <strain evidence="10">faydin-H76</strain>
    </source>
</reference>
<gene>
    <name evidence="8" type="ORF">Q5I04_02925</name>
    <name evidence="9" type="ORF">Q5I06_03855</name>
</gene>
<dbReference type="Proteomes" id="UP001240777">
    <property type="component" value="Unassembled WGS sequence"/>
</dbReference>
<dbReference type="PANTHER" id="PTHR18895">
    <property type="entry name" value="HEMK METHYLTRANSFERASE"/>
    <property type="match status" value="1"/>
</dbReference>
<dbReference type="Gene3D" id="3.40.50.150">
    <property type="entry name" value="Vaccinia Virus protein VP39"/>
    <property type="match status" value="1"/>
</dbReference>
<dbReference type="Pfam" id="PF05175">
    <property type="entry name" value="MTS"/>
    <property type="match status" value="1"/>
</dbReference>
<dbReference type="EMBL" id="JAUPEV010000003">
    <property type="protein sequence ID" value="MDO7252866.1"/>
    <property type="molecule type" value="Genomic_DNA"/>
</dbReference>
<sequence length="283" mass="32314">MNVFEALSYAKREFLNKGCDGSTRVGLESELLLSFAMDCTREWLHTWGDREIEACELDIFMDCISRRNSGEPIEYITQSANFYGHSFYVDKRVLIPRPETEILIEKVTPLIIEHRVRNIAEIGVGSGIISIVLGMLCSDVDIVATDISPLAIEVAQTNIDFFTNRTNRLEERIKLVNTSFLDGIEEDFEFLVSNPPYIAKDYPLEKNVLYEPENALFGGIVGDELLKSIIKLSRERKIRFLACEMGYNQKNSLHSCLRDHGYEPIFYKDLSGFDRGFIAELKS</sequence>
<dbReference type="EC" id="2.1.1.297" evidence="1"/>
<evidence type="ECO:0000256" key="1">
    <source>
        <dbReference type="ARBA" id="ARBA00012771"/>
    </source>
</evidence>
<protein>
    <recommendedName>
        <fullName evidence="1">peptide chain release factor N(5)-glutamine methyltransferase</fullName>
        <ecNumber evidence="1">2.1.1.297</ecNumber>
    </recommendedName>
</protein>
<keyword evidence="2 9" id="KW-0489">Methyltransferase</keyword>
<feature type="domain" description="Methyltransferase small" evidence="6">
    <location>
        <begin position="100"/>
        <end position="199"/>
    </location>
</feature>
<keyword evidence="3 9" id="KW-0808">Transferase</keyword>
<dbReference type="InterPro" id="IPR004556">
    <property type="entry name" value="HemK-like"/>
</dbReference>
<dbReference type="GO" id="GO:0102559">
    <property type="term" value="F:peptide chain release factor N(5)-glutamine methyltransferase activity"/>
    <property type="evidence" value="ECO:0007669"/>
    <property type="project" value="UniProtKB-EC"/>
</dbReference>
<dbReference type="Gene3D" id="1.10.8.10">
    <property type="entry name" value="DNA helicase RuvA subunit, C-terminal domain"/>
    <property type="match status" value="1"/>
</dbReference>
<evidence type="ECO:0000256" key="5">
    <source>
        <dbReference type="ARBA" id="ARBA00048391"/>
    </source>
</evidence>
<dbReference type="NCBIfam" id="TIGR00536">
    <property type="entry name" value="hemK_fam"/>
    <property type="match status" value="1"/>
</dbReference>
<dbReference type="InterPro" id="IPR050320">
    <property type="entry name" value="N5-glutamine_MTase"/>
</dbReference>
<keyword evidence="11" id="KW-1185">Reference proteome</keyword>
<dbReference type="PANTHER" id="PTHR18895:SF74">
    <property type="entry name" value="MTRF1L RELEASE FACTOR GLUTAMINE METHYLTRANSFERASE"/>
    <property type="match status" value="1"/>
</dbReference>
<evidence type="ECO:0000256" key="3">
    <source>
        <dbReference type="ARBA" id="ARBA00022679"/>
    </source>
</evidence>
<evidence type="ECO:0000259" key="6">
    <source>
        <dbReference type="Pfam" id="PF05175"/>
    </source>
</evidence>
<dbReference type="SUPFAM" id="SSF53335">
    <property type="entry name" value="S-adenosyl-L-methionine-dependent methyltransferases"/>
    <property type="match status" value="1"/>
</dbReference>
<accession>A0AA90SSI4</accession>